<name>A0A5A8CET1_CAFRO</name>
<dbReference type="Proteomes" id="UP000323011">
    <property type="component" value="Unassembled WGS sequence"/>
</dbReference>
<dbReference type="EMBL" id="VLTN01000029">
    <property type="protein sequence ID" value="KAA0151084.1"/>
    <property type="molecule type" value="Genomic_DNA"/>
</dbReference>
<comment type="caution">
    <text evidence="1">The sequence shown here is derived from an EMBL/GenBank/DDBJ whole genome shotgun (WGS) entry which is preliminary data.</text>
</comment>
<gene>
    <name evidence="1" type="ORF">FNF29_04775</name>
</gene>
<protein>
    <submittedName>
        <fullName evidence="1">Uncharacterized protein</fullName>
    </submittedName>
</protein>
<dbReference type="InterPro" id="IPR027417">
    <property type="entry name" value="P-loop_NTPase"/>
</dbReference>
<keyword evidence="2" id="KW-1185">Reference proteome</keyword>
<dbReference type="SUPFAM" id="SSF52540">
    <property type="entry name" value="P-loop containing nucleoside triphosphate hydrolases"/>
    <property type="match status" value="1"/>
</dbReference>
<accession>A0A5A8CET1</accession>
<dbReference type="Gene3D" id="3.40.50.300">
    <property type="entry name" value="P-loop containing nucleotide triphosphate hydrolases"/>
    <property type="match status" value="1"/>
</dbReference>
<organism evidence="1 2">
    <name type="scientific">Cafeteria roenbergensis</name>
    <name type="common">Marine flagellate</name>
    <dbReference type="NCBI Taxonomy" id="33653"/>
    <lineage>
        <taxon>Eukaryota</taxon>
        <taxon>Sar</taxon>
        <taxon>Stramenopiles</taxon>
        <taxon>Bigyra</taxon>
        <taxon>Opalozoa</taxon>
        <taxon>Bicosoecida</taxon>
        <taxon>Cafeteriaceae</taxon>
        <taxon>Cafeteria</taxon>
    </lineage>
</organism>
<sequence length="607" mass="70008">MELTKSTIRRFNDLNRRVFSRVSVKHPLYLNGSYRYSPWASDIDLYTRVPPEELEKVLRVLLSIDDDAEMVFLKLKIGEHKTKDKALLKDPDRVHEYLAKAEPGRRWVKCNWLLWTGATIEEVSVVYDLGKPVSKARMVASIKNDIAKYEAVPDMYKALKRRRLLLKNKAPIDKILNDTRLGQAVALIEGKGIKSTPVYFDEDDMAGKTSVDIPKGKAQAVLIPPSVVSKRERDVWYLSGKSGAGKSYLSASLIDFYRKTGQRVYVLSPIKDAKFGKDAKYLKIDNLVGMSSSYDKDNARYQEAKIRFKYKKKELAENPDLLMKLELRLNELKPDSSKRGRMEMKLCPDKMEELFSDSVILFDDYQEGMTGGEIKLVEFFRDFYLTTGRHTRTSMILCHHISNDREKTKMIMTETSNIVLFSKSTTKSREYLLKTYYGFDKGQIAEVEKRMKAKDRWVSKSIDSLFGKNNAIILFYPGKKIKNGLTGHYTCLIKIGDEYHYYDSYGDFIDKPKQYSGKQRNELYNEPGRRNSLIALLRKAQKEGAVIDYSHYKHQSDHPLVATCGRHCLTRCMRSDLTNDQYDGFITACAKKWKMDKDDAVSGIWNM</sequence>
<proteinExistence type="predicted"/>
<dbReference type="AlphaFoldDB" id="A0A5A8CET1"/>
<evidence type="ECO:0000313" key="1">
    <source>
        <dbReference type="EMBL" id="KAA0151084.1"/>
    </source>
</evidence>
<evidence type="ECO:0000313" key="2">
    <source>
        <dbReference type="Proteomes" id="UP000323011"/>
    </source>
</evidence>
<reference evidence="1 2" key="1">
    <citation type="submission" date="2019-07" db="EMBL/GenBank/DDBJ databases">
        <title>Genomes of Cafeteria roenbergensis.</title>
        <authorList>
            <person name="Fischer M.G."/>
            <person name="Hackl T."/>
            <person name="Roman M."/>
        </authorList>
    </citation>
    <scope>NUCLEOTIDE SEQUENCE [LARGE SCALE GENOMIC DNA]</scope>
    <source>
        <strain evidence="1 2">BVI</strain>
    </source>
</reference>